<dbReference type="Pfam" id="PF00293">
    <property type="entry name" value="NUDIX"/>
    <property type="match status" value="1"/>
</dbReference>
<keyword evidence="3" id="KW-0479">Metal-binding</keyword>
<sequence>MNLDLKSVQGKLSQSWHSMPDTTKKISSVIIPIFELDDLGQGLILTQRAKHLNSHPGQISFPGGVLDPEDKDLLQCALREWEEEMGVSREQLTVLGKHEGMQTRTGFHITPFLGKYIGDFQFSHNEDEVEKIIILPFSKLLKAPFYSLQFTSRNGDDHSFYFDLEDGLLWGATCEMIIRLLNDYASFDRKPIQVQPNLNSPPFFDPKLI</sequence>
<feature type="domain" description="Nudix hydrolase" evidence="7">
    <location>
        <begin position="24"/>
        <end position="156"/>
    </location>
</feature>
<dbReference type="InterPro" id="IPR015797">
    <property type="entry name" value="NUDIX_hydrolase-like_dom_sf"/>
</dbReference>
<proteinExistence type="predicted"/>
<keyword evidence="6" id="KW-0464">Manganese</keyword>
<comment type="cofactor">
    <cofactor evidence="1">
        <name>Mn(2+)</name>
        <dbReference type="ChEBI" id="CHEBI:29035"/>
    </cofactor>
</comment>
<evidence type="ECO:0000256" key="4">
    <source>
        <dbReference type="ARBA" id="ARBA00022801"/>
    </source>
</evidence>
<dbReference type="SUPFAM" id="SSF55811">
    <property type="entry name" value="Nudix"/>
    <property type="match status" value="1"/>
</dbReference>
<name>A0A4R9JXT1_9LEPT</name>
<comment type="caution">
    <text evidence="8">The sequence shown here is derived from an EMBL/GenBank/DDBJ whole genome shotgun (WGS) entry which is preliminary data.</text>
</comment>
<dbReference type="InterPro" id="IPR000086">
    <property type="entry name" value="NUDIX_hydrolase_dom"/>
</dbReference>
<dbReference type="Gene3D" id="3.90.79.10">
    <property type="entry name" value="Nucleoside Triphosphate Pyrophosphohydrolase"/>
    <property type="match status" value="1"/>
</dbReference>
<keyword evidence="4" id="KW-0378">Hydrolase</keyword>
<dbReference type="EMBL" id="RQGD01000046">
    <property type="protein sequence ID" value="TGL56287.1"/>
    <property type="molecule type" value="Genomic_DNA"/>
</dbReference>
<dbReference type="RefSeq" id="WP_135625081.1">
    <property type="nucleotide sequence ID" value="NZ_RQGD01000046.1"/>
</dbReference>
<keyword evidence="9" id="KW-1185">Reference proteome</keyword>
<dbReference type="AlphaFoldDB" id="A0A4R9JXT1"/>
<dbReference type="InterPro" id="IPR045121">
    <property type="entry name" value="CoAse"/>
</dbReference>
<evidence type="ECO:0000256" key="1">
    <source>
        <dbReference type="ARBA" id="ARBA00001936"/>
    </source>
</evidence>
<evidence type="ECO:0000313" key="8">
    <source>
        <dbReference type="EMBL" id="TGL56287.1"/>
    </source>
</evidence>
<dbReference type="GO" id="GO:0046872">
    <property type="term" value="F:metal ion binding"/>
    <property type="evidence" value="ECO:0007669"/>
    <property type="project" value="UniProtKB-KW"/>
</dbReference>
<accession>A0A4R9JXT1</accession>
<evidence type="ECO:0000256" key="6">
    <source>
        <dbReference type="ARBA" id="ARBA00023211"/>
    </source>
</evidence>
<dbReference type="PANTHER" id="PTHR12992:SF11">
    <property type="entry name" value="MITOCHONDRIAL COENZYME A DIPHOSPHATASE NUDT8"/>
    <property type="match status" value="1"/>
</dbReference>
<dbReference type="PANTHER" id="PTHR12992">
    <property type="entry name" value="NUDIX HYDROLASE"/>
    <property type="match status" value="1"/>
</dbReference>
<evidence type="ECO:0000259" key="7">
    <source>
        <dbReference type="PROSITE" id="PS51462"/>
    </source>
</evidence>
<evidence type="ECO:0000256" key="2">
    <source>
        <dbReference type="ARBA" id="ARBA00001946"/>
    </source>
</evidence>
<dbReference type="PROSITE" id="PS51462">
    <property type="entry name" value="NUDIX"/>
    <property type="match status" value="1"/>
</dbReference>
<organism evidence="8 9">
    <name type="scientific">Leptospira ognonensis</name>
    <dbReference type="NCBI Taxonomy" id="2484945"/>
    <lineage>
        <taxon>Bacteria</taxon>
        <taxon>Pseudomonadati</taxon>
        <taxon>Spirochaetota</taxon>
        <taxon>Spirochaetia</taxon>
        <taxon>Leptospirales</taxon>
        <taxon>Leptospiraceae</taxon>
        <taxon>Leptospira</taxon>
    </lineage>
</organism>
<dbReference type="Proteomes" id="UP000297693">
    <property type="component" value="Unassembled WGS sequence"/>
</dbReference>
<gene>
    <name evidence="8" type="ORF">EHQ58_16795</name>
</gene>
<protein>
    <submittedName>
        <fullName evidence="8">CoA pyrophosphatase</fullName>
    </submittedName>
</protein>
<dbReference type="CDD" id="cd03426">
    <property type="entry name" value="NUDIX_CoAse_Nudt7"/>
    <property type="match status" value="1"/>
</dbReference>
<evidence type="ECO:0000313" key="9">
    <source>
        <dbReference type="Proteomes" id="UP000297693"/>
    </source>
</evidence>
<dbReference type="OrthoDB" id="9802805at2"/>
<comment type="cofactor">
    <cofactor evidence="2">
        <name>Mg(2+)</name>
        <dbReference type="ChEBI" id="CHEBI:18420"/>
    </cofactor>
</comment>
<evidence type="ECO:0000256" key="5">
    <source>
        <dbReference type="ARBA" id="ARBA00022842"/>
    </source>
</evidence>
<evidence type="ECO:0000256" key="3">
    <source>
        <dbReference type="ARBA" id="ARBA00022723"/>
    </source>
</evidence>
<reference evidence="8" key="1">
    <citation type="journal article" date="2019" name="PLoS Negl. Trop. Dis.">
        <title>Revisiting the worldwide diversity of Leptospira species in the environment.</title>
        <authorList>
            <person name="Vincent A.T."/>
            <person name="Schiettekatte O."/>
            <person name="Bourhy P."/>
            <person name="Veyrier F.J."/>
            <person name="Picardeau M."/>
        </authorList>
    </citation>
    <scope>NUCLEOTIDE SEQUENCE [LARGE SCALE GENOMIC DNA]</scope>
    <source>
        <strain evidence="8">201702476</strain>
    </source>
</reference>
<dbReference type="GO" id="GO:0010945">
    <property type="term" value="F:coenzyme A diphosphatase activity"/>
    <property type="evidence" value="ECO:0007669"/>
    <property type="project" value="InterPro"/>
</dbReference>
<keyword evidence="5" id="KW-0460">Magnesium</keyword>